<evidence type="ECO:0000313" key="3">
    <source>
        <dbReference type="Proteomes" id="UP000283832"/>
    </source>
</evidence>
<evidence type="ECO:0000313" key="2">
    <source>
        <dbReference type="EMBL" id="RIV35630.1"/>
    </source>
</evidence>
<dbReference type="OrthoDB" id="9760324at2"/>
<dbReference type="PROSITE" id="PS51482">
    <property type="entry name" value="DEGV"/>
    <property type="match status" value="1"/>
</dbReference>
<keyword evidence="1" id="KW-0446">Lipid-binding</keyword>
<evidence type="ECO:0000256" key="1">
    <source>
        <dbReference type="ARBA" id="ARBA00023121"/>
    </source>
</evidence>
<dbReference type="Gene3D" id="3.30.1180.10">
    <property type="match status" value="1"/>
</dbReference>
<dbReference type="Pfam" id="PF02645">
    <property type="entry name" value="DegV"/>
    <property type="match status" value="1"/>
</dbReference>
<accession>A0A418MQH8</accession>
<sequence length="283" mass="28992">MPVAVVTDSTAYLPAELLPAYRLTVVPLTVVLNGVEGLEGVDTSPADATQALTARRVSVSTSRPAPEQFARTYRDLLAAGAEGVVSVHLSAGLSGTVEAAQLAAARFDGRVSVVDSRSCGMGLGFPAIAAARAAAHGADLAGVRDAAVAAVGRTTIFFYVDTLEFLRRGGRINAAEALLGTALSVKPILYMPDGGIVLRDKVRTASRGVARLVDLAVEAAGDAQVDVAVHHLAAPRRAEDLLGALTARLGDRLHDAYVSEAGAAVAAHAGPGLACIVTHRHPA</sequence>
<dbReference type="GO" id="GO:0008289">
    <property type="term" value="F:lipid binding"/>
    <property type="evidence" value="ECO:0007669"/>
    <property type="project" value="UniProtKB-KW"/>
</dbReference>
<dbReference type="InterPro" id="IPR050270">
    <property type="entry name" value="DegV_domain_contain"/>
</dbReference>
<organism evidence="2 3">
    <name type="scientific">Micromonospora radicis</name>
    <dbReference type="NCBI Taxonomy" id="1894971"/>
    <lineage>
        <taxon>Bacteria</taxon>
        <taxon>Bacillati</taxon>
        <taxon>Actinomycetota</taxon>
        <taxon>Actinomycetes</taxon>
        <taxon>Micromonosporales</taxon>
        <taxon>Micromonosporaceae</taxon>
        <taxon>Micromonospora</taxon>
    </lineage>
</organism>
<comment type="caution">
    <text evidence="2">The sequence shown here is derived from an EMBL/GenBank/DDBJ whole genome shotgun (WGS) entry which is preliminary data.</text>
</comment>
<gene>
    <name evidence="2" type="ORF">D2L64_21260</name>
</gene>
<dbReference type="PANTHER" id="PTHR33434:SF2">
    <property type="entry name" value="FATTY ACID-BINDING PROTEIN TM_1468"/>
    <property type="match status" value="1"/>
</dbReference>
<reference evidence="2 3" key="1">
    <citation type="submission" date="2018-08" db="EMBL/GenBank/DDBJ databases">
        <title>Jishengella sp. nov., isolated from a root of Azadirachta indica A. Juss. var. siamensis Valenton.</title>
        <authorList>
            <person name="Kuncharoen N."/>
            <person name="Tanasupawat S."/>
            <person name="Kudo T."/>
            <person name="Ohkuma M."/>
        </authorList>
    </citation>
    <scope>NUCLEOTIDE SEQUENCE [LARGE SCALE GENOMIC DNA]</scope>
    <source>
        <strain evidence="2 3">AZ1-13</strain>
    </source>
</reference>
<proteinExistence type="predicted"/>
<dbReference type="PANTHER" id="PTHR33434">
    <property type="entry name" value="DEGV DOMAIN-CONTAINING PROTEIN DR_1986-RELATED"/>
    <property type="match status" value="1"/>
</dbReference>
<dbReference type="AlphaFoldDB" id="A0A418MQH8"/>
<dbReference type="Gene3D" id="3.40.50.10170">
    <property type="match status" value="1"/>
</dbReference>
<dbReference type="Proteomes" id="UP000283832">
    <property type="component" value="Unassembled WGS sequence"/>
</dbReference>
<name>A0A418MQH8_9ACTN</name>
<dbReference type="SUPFAM" id="SSF82549">
    <property type="entry name" value="DAK1/DegV-like"/>
    <property type="match status" value="1"/>
</dbReference>
<dbReference type="InterPro" id="IPR003797">
    <property type="entry name" value="DegV"/>
</dbReference>
<keyword evidence="3" id="KW-1185">Reference proteome</keyword>
<dbReference type="InterPro" id="IPR043168">
    <property type="entry name" value="DegV_C"/>
</dbReference>
<dbReference type="RefSeq" id="WP_119578979.1">
    <property type="nucleotide sequence ID" value="NZ_QXEC01000024.1"/>
</dbReference>
<dbReference type="NCBIfam" id="TIGR00762">
    <property type="entry name" value="DegV"/>
    <property type="match status" value="1"/>
</dbReference>
<protein>
    <submittedName>
        <fullName evidence="2">DegV family protein</fullName>
    </submittedName>
</protein>
<dbReference type="EMBL" id="QXEC01000024">
    <property type="protein sequence ID" value="RIV35630.1"/>
    <property type="molecule type" value="Genomic_DNA"/>
</dbReference>